<dbReference type="GO" id="GO:0007254">
    <property type="term" value="P:JNK cascade"/>
    <property type="evidence" value="ECO:0007669"/>
    <property type="project" value="TreeGrafter"/>
</dbReference>
<dbReference type="PROSITE" id="PS00107">
    <property type="entry name" value="PROTEIN_KINASE_ATP"/>
    <property type="match status" value="1"/>
</dbReference>
<dbReference type="STRING" id="42157.A0A182E821"/>
<dbReference type="InterPro" id="IPR011767">
    <property type="entry name" value="GLR_AS"/>
</dbReference>
<dbReference type="WBParaSite" id="nOo.2.0.1.t04172-RA">
    <property type="protein sequence ID" value="nOo.2.0.1.t04172-RA"/>
    <property type="gene ID" value="nOo.2.0.1.g04172"/>
</dbReference>
<reference evidence="16" key="1">
    <citation type="submission" date="2016-06" db="UniProtKB">
        <authorList>
            <consortium name="WormBaseParasite"/>
        </authorList>
    </citation>
    <scope>IDENTIFICATION</scope>
</reference>
<feature type="domain" description="Protein kinase" evidence="13">
    <location>
        <begin position="175"/>
        <end position="424"/>
    </location>
</feature>
<evidence type="ECO:0000256" key="8">
    <source>
        <dbReference type="ARBA" id="ARBA00023157"/>
    </source>
</evidence>
<dbReference type="SUPFAM" id="SSF52833">
    <property type="entry name" value="Thioredoxin-like"/>
    <property type="match status" value="1"/>
</dbReference>
<dbReference type="InterPro" id="IPR008271">
    <property type="entry name" value="Ser/Thr_kinase_AS"/>
</dbReference>
<dbReference type="InterPro" id="IPR002109">
    <property type="entry name" value="Glutaredoxin"/>
</dbReference>
<dbReference type="InterPro" id="IPR011009">
    <property type="entry name" value="Kinase-like_dom_sf"/>
</dbReference>
<comment type="similarity">
    <text evidence="2">Belongs to the protein kinase superfamily. STE Ser/Thr protein kinase family. MAP kinase kinase kinase subfamily.</text>
</comment>
<dbReference type="EMBL" id="UYRW01000898">
    <property type="protein sequence ID" value="VDK72062.1"/>
    <property type="molecule type" value="Genomic_DNA"/>
</dbReference>
<evidence type="ECO:0000256" key="7">
    <source>
        <dbReference type="ARBA" id="ARBA00022840"/>
    </source>
</evidence>
<keyword evidence="8" id="KW-1015">Disulfide bond</keyword>
<dbReference type="PROSITE" id="PS51354">
    <property type="entry name" value="GLUTAREDOXIN_2"/>
    <property type="match status" value="1"/>
</dbReference>
<evidence type="ECO:0000256" key="9">
    <source>
        <dbReference type="ARBA" id="ARBA00023284"/>
    </source>
</evidence>
<dbReference type="PRINTS" id="PR00160">
    <property type="entry name" value="GLUTAREDOXIN"/>
</dbReference>
<dbReference type="InterPro" id="IPR036249">
    <property type="entry name" value="Thioredoxin-like_sf"/>
</dbReference>
<dbReference type="Pfam" id="PF07714">
    <property type="entry name" value="PK_Tyr_Ser-Thr"/>
    <property type="match status" value="1"/>
</dbReference>
<evidence type="ECO:0000256" key="2">
    <source>
        <dbReference type="ARBA" id="ARBA00006529"/>
    </source>
</evidence>
<keyword evidence="15" id="KW-1185">Reference proteome</keyword>
<dbReference type="PRINTS" id="PR00109">
    <property type="entry name" value="TYRKINASE"/>
</dbReference>
<evidence type="ECO:0000256" key="5">
    <source>
        <dbReference type="ARBA" id="ARBA00022741"/>
    </source>
</evidence>
<dbReference type="PROSITE" id="PS50011">
    <property type="entry name" value="PROTEIN_KINASE_DOM"/>
    <property type="match status" value="1"/>
</dbReference>
<dbReference type="SUPFAM" id="SSF56112">
    <property type="entry name" value="Protein kinase-like (PK-like)"/>
    <property type="match status" value="1"/>
</dbReference>
<evidence type="ECO:0000259" key="13">
    <source>
        <dbReference type="PROSITE" id="PS50011"/>
    </source>
</evidence>
<comment type="function">
    <text evidence="1">Has a glutathione-disulfide oxidoreductase activity in the presence of NADPH and glutathione reductase. Reduces low molecular weight disulfides and proteins.</text>
</comment>
<dbReference type="Proteomes" id="UP000271087">
    <property type="component" value="Unassembled WGS sequence"/>
</dbReference>
<keyword evidence="5 10" id="KW-0547">Nucleotide-binding</keyword>
<feature type="region of interest" description="Disordered" evidence="12">
    <location>
        <begin position="435"/>
        <end position="495"/>
    </location>
</feature>
<evidence type="ECO:0000256" key="1">
    <source>
        <dbReference type="ARBA" id="ARBA00002549"/>
    </source>
</evidence>
<dbReference type="GO" id="GO:0019899">
    <property type="term" value="F:enzyme binding"/>
    <property type="evidence" value="ECO:0007669"/>
    <property type="project" value="UniProtKB-ARBA"/>
</dbReference>
<evidence type="ECO:0000256" key="3">
    <source>
        <dbReference type="ARBA" id="ARBA00022527"/>
    </source>
</evidence>
<sequence length="495" mass="56745">MGQFPSRTSSVDEENIRKEVKQFPVVIFTLPRCPYCVRAKQLLNNERIEYKENDLDIHQRRFPANHQSYVNGLIQITKQTSVPQIFICGDFIGGFMELQQLKNAGMLLDRIDKFSDCFNFLCIPVEMDLLPPLEIDDEEGEKRKLRDFTDKSLSSLIIVDGYNDDPFLNVDFCNFKLHRLLGRGSYSDVWKAKCNDETVALKIINSTDEVLRGIFYHEVEVMRNLVHPNVVEIMGACVYPVYAIAIEYMSCGSLYELLHESKNISYTADHAFHWASQCIDALTYIHRKGFVHADLKTANLLLDDNCHLLKVADFGTMVYMNNDVEYRQGSAPWLAPEVIAGSSPSQQSDIYSFGIILWEIITRMRPYNDCKNAEEILWSVYAGLRPPHIEDVPTKLMQMIERCWQKLPAERPSIKEIEKVLTILCRMYPNSNEPLTCSETSKQTKEVTGDENDVGSVKCNTVEKDEKEVVTGSDHESSPNSVEEIETLKKKYESL</sequence>
<dbReference type="GO" id="GO:0006950">
    <property type="term" value="P:response to stress"/>
    <property type="evidence" value="ECO:0007669"/>
    <property type="project" value="UniProtKB-ARBA"/>
</dbReference>
<evidence type="ECO:0000256" key="6">
    <source>
        <dbReference type="ARBA" id="ARBA00022777"/>
    </source>
</evidence>
<gene>
    <name evidence="14" type="ORF">NOO_LOCUS4172</name>
</gene>
<keyword evidence="7 10" id="KW-0067">ATP-binding</keyword>
<evidence type="ECO:0000256" key="11">
    <source>
        <dbReference type="RuleBase" id="RU000304"/>
    </source>
</evidence>
<dbReference type="GO" id="GO:0043123">
    <property type="term" value="P:positive regulation of canonical NF-kappaB signal transduction"/>
    <property type="evidence" value="ECO:0007669"/>
    <property type="project" value="TreeGrafter"/>
</dbReference>
<dbReference type="InterPro" id="IPR014025">
    <property type="entry name" value="Glutaredoxin_subgr"/>
</dbReference>
<evidence type="ECO:0000256" key="4">
    <source>
        <dbReference type="ARBA" id="ARBA00022679"/>
    </source>
</evidence>
<organism evidence="16">
    <name type="scientific">Onchocerca ochengi</name>
    <name type="common">Filarial nematode worm</name>
    <dbReference type="NCBI Taxonomy" id="42157"/>
    <lineage>
        <taxon>Eukaryota</taxon>
        <taxon>Metazoa</taxon>
        <taxon>Ecdysozoa</taxon>
        <taxon>Nematoda</taxon>
        <taxon>Chromadorea</taxon>
        <taxon>Rhabditida</taxon>
        <taxon>Spirurina</taxon>
        <taxon>Spiruromorpha</taxon>
        <taxon>Filarioidea</taxon>
        <taxon>Onchocercidae</taxon>
        <taxon>Onchocerca</taxon>
    </lineage>
</organism>
<dbReference type="PROSITE" id="PS00108">
    <property type="entry name" value="PROTEIN_KINASE_ST"/>
    <property type="match status" value="1"/>
</dbReference>
<evidence type="ECO:0000256" key="10">
    <source>
        <dbReference type="PROSITE-ProRule" id="PRU10141"/>
    </source>
</evidence>
<dbReference type="Pfam" id="PF00462">
    <property type="entry name" value="Glutaredoxin"/>
    <property type="match status" value="1"/>
</dbReference>
<reference evidence="14 15" key="2">
    <citation type="submission" date="2018-08" db="EMBL/GenBank/DDBJ databases">
        <authorList>
            <person name="Laetsch R D."/>
            <person name="Stevens L."/>
            <person name="Kumar S."/>
            <person name="Blaxter L. M."/>
        </authorList>
    </citation>
    <scope>NUCLEOTIDE SEQUENCE [LARGE SCALE GENOMIC DNA]</scope>
</reference>
<dbReference type="PROSITE" id="PS00195">
    <property type="entry name" value="GLUTAREDOXIN_1"/>
    <property type="match status" value="1"/>
</dbReference>
<accession>A0A182E821</accession>
<dbReference type="GO" id="GO:0006955">
    <property type="term" value="P:immune response"/>
    <property type="evidence" value="ECO:0007669"/>
    <property type="project" value="TreeGrafter"/>
</dbReference>
<dbReference type="PANTHER" id="PTHR46716">
    <property type="entry name" value="MITOGEN-ACTIVATED PROTEIN KINASE KINASE KINASE 7"/>
    <property type="match status" value="1"/>
</dbReference>
<dbReference type="GO" id="GO:0004709">
    <property type="term" value="F:MAP kinase kinase kinase activity"/>
    <property type="evidence" value="ECO:0007669"/>
    <property type="project" value="TreeGrafter"/>
</dbReference>
<keyword evidence="6" id="KW-0418">Kinase</keyword>
<proteinExistence type="inferred from homology"/>
<dbReference type="Gene3D" id="3.40.30.10">
    <property type="entry name" value="Glutaredoxin"/>
    <property type="match status" value="1"/>
</dbReference>
<dbReference type="SMART" id="SM00220">
    <property type="entry name" value="S_TKc"/>
    <property type="match status" value="1"/>
</dbReference>
<keyword evidence="4" id="KW-0808">Transferase</keyword>
<feature type="compositionally biased region" description="Basic and acidic residues" evidence="12">
    <location>
        <begin position="461"/>
        <end position="477"/>
    </location>
</feature>
<protein>
    <submittedName>
        <fullName evidence="16">Mitogen-activated protein kinase kinase kinase</fullName>
    </submittedName>
</protein>
<dbReference type="InterPro" id="IPR000719">
    <property type="entry name" value="Prot_kinase_dom"/>
</dbReference>
<keyword evidence="9" id="KW-0676">Redox-active center</keyword>
<evidence type="ECO:0000313" key="16">
    <source>
        <dbReference type="WBParaSite" id="nOo.2.0.1.t04172-RA"/>
    </source>
</evidence>
<evidence type="ECO:0000313" key="15">
    <source>
        <dbReference type="Proteomes" id="UP000271087"/>
    </source>
</evidence>
<evidence type="ECO:0000256" key="12">
    <source>
        <dbReference type="SAM" id="MobiDB-lite"/>
    </source>
</evidence>
<dbReference type="OrthoDB" id="10013149at2759"/>
<dbReference type="PANTHER" id="PTHR46716:SF1">
    <property type="entry name" value="MITOGEN-ACTIVATED PROTEIN KINASE KINASE KINASE 7"/>
    <property type="match status" value="1"/>
</dbReference>
<dbReference type="Gene3D" id="3.30.200.20">
    <property type="entry name" value="Phosphorylase Kinase, domain 1"/>
    <property type="match status" value="1"/>
</dbReference>
<keyword evidence="3 11" id="KW-0723">Serine/threonine-protein kinase</keyword>
<dbReference type="GO" id="GO:0005524">
    <property type="term" value="F:ATP binding"/>
    <property type="evidence" value="ECO:0007669"/>
    <property type="project" value="UniProtKB-UniRule"/>
</dbReference>
<dbReference type="AlphaFoldDB" id="A0A182E821"/>
<feature type="binding site" evidence="10">
    <location>
        <position position="202"/>
    </location>
    <ligand>
        <name>ATP</name>
        <dbReference type="ChEBI" id="CHEBI:30616"/>
    </ligand>
</feature>
<name>A0A182E821_ONCOC</name>
<dbReference type="Gene3D" id="1.10.510.10">
    <property type="entry name" value="Transferase(Phosphotransferase) domain 1"/>
    <property type="match status" value="1"/>
</dbReference>
<dbReference type="InterPro" id="IPR001245">
    <property type="entry name" value="Ser-Thr/Tyr_kinase_cat_dom"/>
</dbReference>
<dbReference type="InterPro" id="IPR017441">
    <property type="entry name" value="Protein_kinase_ATP_BS"/>
</dbReference>
<feature type="compositionally biased region" description="Basic and acidic residues" evidence="12">
    <location>
        <begin position="486"/>
        <end position="495"/>
    </location>
</feature>
<evidence type="ECO:0000313" key="14">
    <source>
        <dbReference type="EMBL" id="VDK72062.1"/>
    </source>
</evidence>